<reference evidence="1" key="1">
    <citation type="submission" date="2014-09" db="EMBL/GenBank/DDBJ databases">
        <authorList>
            <person name="Magalhaes I.L.F."/>
            <person name="Oliveira U."/>
            <person name="Santos F.R."/>
            <person name="Vidigal T.H.D.A."/>
            <person name="Brescovit A.D."/>
            <person name="Santos A.J."/>
        </authorList>
    </citation>
    <scope>NUCLEOTIDE SEQUENCE</scope>
    <source>
        <tissue evidence="1">Shoot tissue taken approximately 20 cm above the soil surface</tissue>
    </source>
</reference>
<accession>A0A0A9CVE2</accession>
<reference evidence="1" key="2">
    <citation type="journal article" date="2015" name="Data Brief">
        <title>Shoot transcriptome of the giant reed, Arundo donax.</title>
        <authorList>
            <person name="Barrero R.A."/>
            <person name="Guerrero F.D."/>
            <person name="Moolhuijzen P."/>
            <person name="Goolsby J.A."/>
            <person name="Tidwell J."/>
            <person name="Bellgard S.E."/>
            <person name="Bellgard M.I."/>
        </authorList>
    </citation>
    <scope>NUCLEOTIDE SEQUENCE</scope>
    <source>
        <tissue evidence="1">Shoot tissue taken approximately 20 cm above the soil surface</tissue>
    </source>
</reference>
<dbReference type="AlphaFoldDB" id="A0A0A9CVE2"/>
<proteinExistence type="predicted"/>
<evidence type="ECO:0000313" key="1">
    <source>
        <dbReference type="EMBL" id="JAD78403.1"/>
    </source>
</evidence>
<sequence length="76" mass="8870">MINSLSEIWNVVQRLKKRIHIASSALIFKTNITSFLFRVITPIINNFTHSNFSFHYTGIIYKITSTGVVEFTQRHK</sequence>
<dbReference type="EMBL" id="GBRH01219492">
    <property type="protein sequence ID" value="JAD78403.1"/>
    <property type="molecule type" value="Transcribed_RNA"/>
</dbReference>
<name>A0A0A9CVE2_ARUDO</name>
<organism evidence="1">
    <name type="scientific">Arundo donax</name>
    <name type="common">Giant reed</name>
    <name type="synonym">Donax arundinaceus</name>
    <dbReference type="NCBI Taxonomy" id="35708"/>
    <lineage>
        <taxon>Eukaryota</taxon>
        <taxon>Viridiplantae</taxon>
        <taxon>Streptophyta</taxon>
        <taxon>Embryophyta</taxon>
        <taxon>Tracheophyta</taxon>
        <taxon>Spermatophyta</taxon>
        <taxon>Magnoliopsida</taxon>
        <taxon>Liliopsida</taxon>
        <taxon>Poales</taxon>
        <taxon>Poaceae</taxon>
        <taxon>PACMAD clade</taxon>
        <taxon>Arundinoideae</taxon>
        <taxon>Arundineae</taxon>
        <taxon>Arundo</taxon>
    </lineage>
</organism>
<protein>
    <submittedName>
        <fullName evidence="1">Uncharacterized protein</fullName>
    </submittedName>
</protein>